<comment type="caution">
    <text evidence="2">The sequence shown here is derived from an EMBL/GenBank/DDBJ whole genome shotgun (WGS) entry which is preliminary data.</text>
</comment>
<sequence>MWCVLKGCQRKVRRPFADTLAQQKVVEPANQCPEDTEPHTVTICAFLVDWQQLAATMHIQPVSPPPLPLGVLGVSPKHWWVGVSCGFVYVALSLGLSAIYLTLLQPAFSNDLWWPRYNVTVHQALLIDLFNAALATQANGTIDLLASWTVIDKSYDSSVATAEIYPTYMRRLVWAELSSVEYAVVNLRSMSGSWSLWMCTQYCWVDLQRQFEVAHTAGRQQRCADRYSANGAVYMETMLRNQDWDDFIANYGGDGGIFTISVQAWLEQVPSGQLWLAATASARRTTTVPQEIAYWRTQNITSYKLQWQNRIQGGLSETIIVENAFGIEEGVTVKSLPQTMEAWTSYAMYWFPVDDFTVLQSMNMSLIRSADNAFVQLSPIAFEDLLGLQDADGDYIRQ</sequence>
<keyword evidence="1" id="KW-0812">Transmembrane</keyword>
<gene>
    <name evidence="2" type="ORF">As57867_004987</name>
</gene>
<feature type="transmembrane region" description="Helical" evidence="1">
    <location>
        <begin position="79"/>
        <end position="103"/>
    </location>
</feature>
<keyword evidence="1" id="KW-0472">Membrane</keyword>
<protein>
    <submittedName>
        <fullName evidence="2">Uncharacterized protein</fullName>
    </submittedName>
</protein>
<accession>A0A6A4ZKA8</accession>
<proteinExistence type="predicted"/>
<feature type="non-terminal residue" evidence="2">
    <location>
        <position position="398"/>
    </location>
</feature>
<dbReference type="EMBL" id="VJMH01001485">
    <property type="protein sequence ID" value="KAF0711888.1"/>
    <property type="molecule type" value="Genomic_DNA"/>
</dbReference>
<dbReference type="AlphaFoldDB" id="A0A6A4ZKA8"/>
<reference evidence="2" key="1">
    <citation type="submission" date="2019-06" db="EMBL/GenBank/DDBJ databases">
        <title>Genomics analysis of Aphanomyces spp. identifies a new class of oomycete effector associated with host adaptation.</title>
        <authorList>
            <person name="Gaulin E."/>
        </authorList>
    </citation>
    <scope>NUCLEOTIDE SEQUENCE</scope>
    <source>
        <strain evidence="2">CBS 578.67</strain>
    </source>
</reference>
<evidence type="ECO:0000313" key="2">
    <source>
        <dbReference type="EMBL" id="KAF0711888.1"/>
    </source>
</evidence>
<keyword evidence="1" id="KW-1133">Transmembrane helix</keyword>
<organism evidence="2">
    <name type="scientific">Aphanomyces stellatus</name>
    <dbReference type="NCBI Taxonomy" id="120398"/>
    <lineage>
        <taxon>Eukaryota</taxon>
        <taxon>Sar</taxon>
        <taxon>Stramenopiles</taxon>
        <taxon>Oomycota</taxon>
        <taxon>Saprolegniomycetes</taxon>
        <taxon>Saprolegniales</taxon>
        <taxon>Verrucalvaceae</taxon>
        <taxon>Aphanomyces</taxon>
    </lineage>
</organism>
<name>A0A6A4ZKA8_9STRA</name>
<dbReference type="OrthoDB" id="78003at2759"/>
<evidence type="ECO:0000256" key="1">
    <source>
        <dbReference type="SAM" id="Phobius"/>
    </source>
</evidence>